<dbReference type="InterPro" id="IPR009057">
    <property type="entry name" value="Homeodomain-like_sf"/>
</dbReference>
<dbReference type="Gene3D" id="3.40.50.2300">
    <property type="match status" value="1"/>
</dbReference>
<keyword evidence="4" id="KW-0597">Phosphoprotein</keyword>
<keyword evidence="3" id="KW-0804">Transcription</keyword>
<organism evidence="8 9">
    <name type="scientific">Paenibacillus odorifer</name>
    <dbReference type="NCBI Taxonomy" id="189426"/>
    <lineage>
        <taxon>Bacteria</taxon>
        <taxon>Bacillati</taxon>
        <taxon>Bacillota</taxon>
        <taxon>Bacilli</taxon>
        <taxon>Bacillales</taxon>
        <taxon>Paenibacillaceae</taxon>
        <taxon>Paenibacillus</taxon>
    </lineage>
</organism>
<protein>
    <recommendedName>
        <fullName evidence="10">DNA-binding response regulator</fullName>
    </recommendedName>
</protein>
<feature type="domain" description="HTH araC/xylS-type" evidence="6">
    <location>
        <begin position="156"/>
        <end position="254"/>
    </location>
</feature>
<dbReference type="PRINTS" id="PR00032">
    <property type="entry name" value="HTHARAC"/>
</dbReference>
<gene>
    <name evidence="8" type="ORF">BSK51_27840</name>
</gene>
<dbReference type="Gene3D" id="1.10.10.60">
    <property type="entry name" value="Homeodomain-like"/>
    <property type="match status" value="2"/>
</dbReference>
<dbReference type="SMART" id="SM00448">
    <property type="entry name" value="REC"/>
    <property type="match status" value="1"/>
</dbReference>
<evidence type="ECO:0000256" key="2">
    <source>
        <dbReference type="ARBA" id="ARBA00023125"/>
    </source>
</evidence>
<dbReference type="PANTHER" id="PTHR43280">
    <property type="entry name" value="ARAC-FAMILY TRANSCRIPTIONAL REGULATOR"/>
    <property type="match status" value="1"/>
</dbReference>
<evidence type="ECO:0000256" key="3">
    <source>
        <dbReference type="ARBA" id="ARBA00023163"/>
    </source>
</evidence>
<keyword evidence="2" id="KW-0238">DNA-binding</keyword>
<keyword evidence="5" id="KW-0175">Coiled coil</keyword>
<evidence type="ECO:0000256" key="5">
    <source>
        <dbReference type="SAM" id="Coils"/>
    </source>
</evidence>
<dbReference type="CDD" id="cd17536">
    <property type="entry name" value="REC_YesN-like"/>
    <property type="match status" value="1"/>
</dbReference>
<dbReference type="SUPFAM" id="SSF52172">
    <property type="entry name" value="CheY-like"/>
    <property type="match status" value="1"/>
</dbReference>
<proteinExistence type="predicted"/>
<feature type="coiled-coil region" evidence="5">
    <location>
        <begin position="103"/>
        <end position="130"/>
    </location>
</feature>
<evidence type="ECO:0000313" key="8">
    <source>
        <dbReference type="EMBL" id="OMD45963.1"/>
    </source>
</evidence>
<dbReference type="Pfam" id="PF00072">
    <property type="entry name" value="Response_reg"/>
    <property type="match status" value="1"/>
</dbReference>
<dbReference type="InterPro" id="IPR020449">
    <property type="entry name" value="Tscrpt_reg_AraC-type_HTH"/>
</dbReference>
<dbReference type="PROSITE" id="PS01124">
    <property type="entry name" value="HTH_ARAC_FAMILY_2"/>
    <property type="match status" value="1"/>
</dbReference>
<dbReference type="InterPro" id="IPR001789">
    <property type="entry name" value="Sig_transdc_resp-reg_receiver"/>
</dbReference>
<dbReference type="Pfam" id="PF12833">
    <property type="entry name" value="HTH_18"/>
    <property type="match status" value="1"/>
</dbReference>
<dbReference type="PANTHER" id="PTHR43280:SF34">
    <property type="entry name" value="ARAC-FAMILY TRANSCRIPTIONAL REGULATOR"/>
    <property type="match status" value="1"/>
</dbReference>
<evidence type="ECO:0000256" key="4">
    <source>
        <dbReference type="PROSITE-ProRule" id="PRU00169"/>
    </source>
</evidence>
<keyword evidence="1" id="KW-0805">Transcription regulation</keyword>
<reference evidence="8 9" key="1">
    <citation type="submission" date="2016-10" db="EMBL/GenBank/DDBJ databases">
        <title>Paenibacillus species isolates.</title>
        <authorList>
            <person name="Beno S.M."/>
        </authorList>
    </citation>
    <scope>NUCLEOTIDE SEQUENCE [LARGE SCALE GENOMIC DNA]</scope>
    <source>
        <strain evidence="8 9">FSL R5-0923</strain>
    </source>
</reference>
<dbReference type="Proteomes" id="UP000187313">
    <property type="component" value="Unassembled WGS sequence"/>
</dbReference>
<evidence type="ECO:0000259" key="7">
    <source>
        <dbReference type="PROSITE" id="PS50110"/>
    </source>
</evidence>
<sequence>MWRTLLVEDEIHSLSYLRNFISWEEEGFSIVGECHHGLSAFEFIKEHQPDLVICDIMMPVMDGITLLKTVRDNGYNCRFIMLTCMSEFEYAQQAIEHGASGYILKLSLEREKMQALLKKLNKELQQMRKLTMIEKILPESKPTNTKQTFTDHPEINKIMNYIYQNYKDQITLKEMSAYINMNQNYVSELFSKKTGHSLISFVQKVRVEKSITYLCDTDSSISHISELCGFINVNYYIRVFKKIMGVTPSEYRRSTIMPYKK</sequence>
<dbReference type="PROSITE" id="PS50110">
    <property type="entry name" value="RESPONSE_REGULATORY"/>
    <property type="match status" value="1"/>
</dbReference>
<dbReference type="SUPFAM" id="SSF46689">
    <property type="entry name" value="Homeodomain-like"/>
    <property type="match status" value="2"/>
</dbReference>
<feature type="domain" description="Response regulatory" evidence="7">
    <location>
        <begin position="3"/>
        <end position="120"/>
    </location>
</feature>
<evidence type="ECO:0000313" key="9">
    <source>
        <dbReference type="Proteomes" id="UP000187313"/>
    </source>
</evidence>
<name>A0ABX3H7L6_9BACL</name>
<keyword evidence="9" id="KW-1185">Reference proteome</keyword>
<evidence type="ECO:0008006" key="10">
    <source>
        <dbReference type="Google" id="ProtNLM"/>
    </source>
</evidence>
<evidence type="ECO:0000256" key="1">
    <source>
        <dbReference type="ARBA" id="ARBA00023015"/>
    </source>
</evidence>
<dbReference type="InterPro" id="IPR018060">
    <property type="entry name" value="HTH_AraC"/>
</dbReference>
<feature type="modified residue" description="4-aspartylphosphate" evidence="4">
    <location>
        <position position="55"/>
    </location>
</feature>
<dbReference type="SMART" id="SM00342">
    <property type="entry name" value="HTH_ARAC"/>
    <property type="match status" value="1"/>
</dbReference>
<dbReference type="RefSeq" id="WP_076300926.1">
    <property type="nucleotide sequence ID" value="NZ_MPTD01000027.1"/>
</dbReference>
<accession>A0ABX3H7L6</accession>
<dbReference type="InterPro" id="IPR011006">
    <property type="entry name" value="CheY-like_superfamily"/>
</dbReference>
<dbReference type="EMBL" id="MPTD01000027">
    <property type="protein sequence ID" value="OMD45963.1"/>
    <property type="molecule type" value="Genomic_DNA"/>
</dbReference>
<evidence type="ECO:0000259" key="6">
    <source>
        <dbReference type="PROSITE" id="PS01124"/>
    </source>
</evidence>
<comment type="caution">
    <text evidence="8">The sequence shown here is derived from an EMBL/GenBank/DDBJ whole genome shotgun (WGS) entry which is preliminary data.</text>
</comment>